<dbReference type="PROSITE" id="PS51294">
    <property type="entry name" value="HTH_MYB"/>
    <property type="match status" value="2"/>
</dbReference>
<dbReference type="InterPro" id="IPR001005">
    <property type="entry name" value="SANT/Myb"/>
</dbReference>
<dbReference type="InterPro" id="IPR017930">
    <property type="entry name" value="Myb_dom"/>
</dbReference>
<dbReference type="Gene3D" id="1.10.10.60">
    <property type="entry name" value="Homeodomain-like"/>
    <property type="match status" value="2"/>
</dbReference>
<sequence length="431" mass="47830">MAHTHKCCQKQKLKRGLWSPDEDEKLLACIMQHGPGSWSSVPALAGIQRCGKSCRLRWINYLRPDLKRGSFSATEEKRIIELHAIFGNKWSKIASHLPGRTDNEIKNLWNSCLKKRVQKKIAQSNNSGNAVNAHDATKLKQAELVAVRACPISAASSSCMPPRPPIFPFSQVDFLDADQCGKSVLPASYNIAVKPHLEIAPIARGNVDSQHIFFHQKIVHPDQLLDVINMPRQEADQFLVKLAQFPDYKRLQSLEPMDQGALIIVNNYQAQMDGLQPMDIKGAKHCQDVGVLQQQGASGYQPSWKPDHNLVSNTPYALHANTCDYVKPNVSEQNPFGVISHDSIFCSTADCNVVHGDGHSLRNHLPHNPTAPADLGIPYGTLRLCELGPLTQSPSTTCSDDSSKISSLLDYQDVDFWLDEACTKATCYEFC</sequence>
<dbReference type="SUPFAM" id="SSF46689">
    <property type="entry name" value="Homeodomain-like"/>
    <property type="match status" value="1"/>
</dbReference>
<dbReference type="GO" id="GO:0003677">
    <property type="term" value="F:DNA binding"/>
    <property type="evidence" value="ECO:0007669"/>
    <property type="project" value="UniProtKB-KW"/>
</dbReference>
<evidence type="ECO:0000256" key="2">
    <source>
        <dbReference type="ARBA" id="ARBA00022737"/>
    </source>
</evidence>
<evidence type="ECO:0000256" key="5">
    <source>
        <dbReference type="ARBA" id="ARBA00023163"/>
    </source>
</evidence>
<feature type="domain" description="HTH myb-type" evidence="8">
    <location>
        <begin position="63"/>
        <end position="117"/>
    </location>
</feature>
<dbReference type="PANTHER" id="PTHR47997">
    <property type="entry name" value="MYB DOMAIN PROTEIN 55"/>
    <property type="match status" value="1"/>
</dbReference>
<organism evidence="9 10">
    <name type="scientific">Adiantum capillus-veneris</name>
    <name type="common">Maidenhair fern</name>
    <dbReference type="NCBI Taxonomy" id="13818"/>
    <lineage>
        <taxon>Eukaryota</taxon>
        <taxon>Viridiplantae</taxon>
        <taxon>Streptophyta</taxon>
        <taxon>Embryophyta</taxon>
        <taxon>Tracheophyta</taxon>
        <taxon>Polypodiopsida</taxon>
        <taxon>Polypodiidae</taxon>
        <taxon>Polypodiales</taxon>
        <taxon>Pteridineae</taxon>
        <taxon>Pteridaceae</taxon>
        <taxon>Vittarioideae</taxon>
        <taxon>Adiantum</taxon>
    </lineage>
</organism>
<keyword evidence="2" id="KW-0677">Repeat</keyword>
<protein>
    <submittedName>
        <fullName evidence="9">Uncharacterized protein</fullName>
    </submittedName>
</protein>
<dbReference type="GO" id="GO:0005634">
    <property type="term" value="C:nucleus"/>
    <property type="evidence" value="ECO:0007669"/>
    <property type="project" value="UniProtKB-SubCell"/>
</dbReference>
<dbReference type="PANTHER" id="PTHR47997:SF75">
    <property type="entry name" value="MYB DOMAIN PROTEIN 55"/>
    <property type="match status" value="1"/>
</dbReference>
<comment type="subcellular location">
    <subcellularLocation>
        <location evidence="1">Nucleus</location>
    </subcellularLocation>
</comment>
<evidence type="ECO:0000256" key="4">
    <source>
        <dbReference type="ARBA" id="ARBA00023125"/>
    </source>
</evidence>
<evidence type="ECO:0000259" key="8">
    <source>
        <dbReference type="PROSITE" id="PS51294"/>
    </source>
</evidence>
<accession>A0A9D4UTY9</accession>
<evidence type="ECO:0000256" key="1">
    <source>
        <dbReference type="ARBA" id="ARBA00004123"/>
    </source>
</evidence>
<feature type="domain" description="HTH myb-type" evidence="8">
    <location>
        <begin position="10"/>
        <end position="62"/>
    </location>
</feature>
<evidence type="ECO:0000259" key="7">
    <source>
        <dbReference type="PROSITE" id="PS50090"/>
    </source>
</evidence>
<keyword evidence="3" id="KW-0805">Transcription regulation</keyword>
<name>A0A9D4UTY9_ADICA</name>
<feature type="domain" description="Myb-like" evidence="7">
    <location>
        <begin position="10"/>
        <end position="62"/>
    </location>
</feature>
<dbReference type="FunFam" id="1.10.10.60:FF:000158">
    <property type="entry name" value="MYB transcription factor"/>
    <property type="match status" value="1"/>
</dbReference>
<reference evidence="9" key="1">
    <citation type="submission" date="2021-01" db="EMBL/GenBank/DDBJ databases">
        <title>Adiantum capillus-veneris genome.</title>
        <authorList>
            <person name="Fang Y."/>
            <person name="Liao Q."/>
        </authorList>
    </citation>
    <scope>NUCLEOTIDE SEQUENCE</scope>
    <source>
        <strain evidence="9">H3</strain>
        <tissue evidence="9">Leaf</tissue>
    </source>
</reference>
<dbReference type="EMBL" id="JABFUD020000011">
    <property type="protein sequence ID" value="KAI5073817.1"/>
    <property type="molecule type" value="Genomic_DNA"/>
</dbReference>
<evidence type="ECO:0000313" key="9">
    <source>
        <dbReference type="EMBL" id="KAI5073817.1"/>
    </source>
</evidence>
<evidence type="ECO:0000256" key="6">
    <source>
        <dbReference type="ARBA" id="ARBA00023242"/>
    </source>
</evidence>
<dbReference type="Pfam" id="PF00249">
    <property type="entry name" value="Myb_DNA-binding"/>
    <property type="match status" value="2"/>
</dbReference>
<dbReference type="CDD" id="cd00167">
    <property type="entry name" value="SANT"/>
    <property type="match status" value="2"/>
</dbReference>
<keyword evidence="4" id="KW-0238">DNA-binding</keyword>
<comment type="caution">
    <text evidence="9">The sequence shown here is derived from an EMBL/GenBank/DDBJ whole genome shotgun (WGS) entry which is preliminary data.</text>
</comment>
<keyword evidence="10" id="KW-1185">Reference proteome</keyword>
<gene>
    <name evidence="9" type="ORF">GOP47_0011830</name>
</gene>
<keyword evidence="6" id="KW-0539">Nucleus</keyword>
<evidence type="ECO:0000313" key="10">
    <source>
        <dbReference type="Proteomes" id="UP000886520"/>
    </source>
</evidence>
<dbReference type="Proteomes" id="UP000886520">
    <property type="component" value="Chromosome 11"/>
</dbReference>
<dbReference type="PROSITE" id="PS50090">
    <property type="entry name" value="MYB_LIKE"/>
    <property type="match status" value="2"/>
</dbReference>
<evidence type="ECO:0000256" key="3">
    <source>
        <dbReference type="ARBA" id="ARBA00023015"/>
    </source>
</evidence>
<dbReference type="AlphaFoldDB" id="A0A9D4UTY9"/>
<dbReference type="InterPro" id="IPR009057">
    <property type="entry name" value="Homeodomain-like_sf"/>
</dbReference>
<dbReference type="SMART" id="SM00717">
    <property type="entry name" value="SANT"/>
    <property type="match status" value="2"/>
</dbReference>
<proteinExistence type="predicted"/>
<dbReference type="InterPro" id="IPR051953">
    <property type="entry name" value="Plant_SW-associated_TFs"/>
</dbReference>
<keyword evidence="5" id="KW-0804">Transcription</keyword>
<dbReference type="OrthoDB" id="2143914at2759"/>
<feature type="domain" description="Myb-like" evidence="7">
    <location>
        <begin position="63"/>
        <end position="113"/>
    </location>
</feature>